<dbReference type="Pfam" id="PF21821">
    <property type="entry name" value="Dit_like"/>
    <property type="match status" value="1"/>
</dbReference>
<accession>A0A7G5B7T2</accession>
<dbReference type="EMBL" id="MT740725">
    <property type="protein sequence ID" value="QMV32355.1"/>
    <property type="molecule type" value="Genomic_DNA"/>
</dbReference>
<evidence type="ECO:0000313" key="3">
    <source>
        <dbReference type="Proteomes" id="UP000515295"/>
    </source>
</evidence>
<protein>
    <recommendedName>
        <fullName evidence="1">Dit-like phage tail protein N-terminal domain-containing protein</fullName>
    </recommendedName>
</protein>
<sequence>MADLGTIASVAALQAQAAIASRFPKINPTTPTYAVVSAETFLPLCIPDSWLEFNPKYEAAPSDYPVEKGGFAANNIAKRPWQIEVVVTKTGSDIARAAWLLAIKLQLDKLPATLYTLVSPNGVFINYALVGVSYATRQEAGANKLNLSLTFSEIPSIPSSIQKAPTAAPKSAAPTDTGQVYTSDVTGTPTGNAIGNAPTINYSGA</sequence>
<feature type="domain" description="Dit-like phage tail protein N-terminal" evidence="1">
    <location>
        <begin position="48"/>
        <end position="155"/>
    </location>
</feature>
<dbReference type="Proteomes" id="UP000515295">
    <property type="component" value="Segment"/>
</dbReference>
<evidence type="ECO:0000313" key="2">
    <source>
        <dbReference type="EMBL" id="QMV32355.1"/>
    </source>
</evidence>
<reference evidence="2 3" key="1">
    <citation type="submission" date="2020-07" db="EMBL/GenBank/DDBJ databases">
        <title>Ralstonia phages.</title>
        <authorList>
            <person name="Trotereau A."/>
            <person name="Boyer C."/>
            <person name="Torres-Barcelo C."/>
        </authorList>
    </citation>
    <scope>NUCLEOTIDE SEQUENCE [LARGE SCALE GENOMIC DNA]</scope>
</reference>
<organism evidence="2 3">
    <name type="scientific">Ralstonia phage Adzire</name>
    <dbReference type="NCBI Taxonomy" id="2759711"/>
    <lineage>
        <taxon>Viruses</taxon>
        <taxon>Duplodnaviria</taxon>
        <taxon>Heunggongvirae</taxon>
        <taxon>Uroviricota</taxon>
        <taxon>Caudoviricetes</taxon>
        <taxon>Bakolyvirus</taxon>
        <taxon>Bakolyvirus simangalove</taxon>
    </lineage>
</organism>
<proteinExistence type="predicted"/>
<dbReference type="InterPro" id="IPR048494">
    <property type="entry name" value="Dit-like_N"/>
</dbReference>
<gene>
    <name evidence="2" type="ORF">S1_00038</name>
</gene>
<name>A0A7G5B7T2_9CAUD</name>
<evidence type="ECO:0000259" key="1">
    <source>
        <dbReference type="Pfam" id="PF21821"/>
    </source>
</evidence>